<dbReference type="PRINTS" id="PR01248">
    <property type="entry name" value="TYPE1KERATIN"/>
</dbReference>
<evidence type="ECO:0000256" key="1">
    <source>
        <dbReference type="ARBA" id="ARBA00022754"/>
    </source>
</evidence>
<dbReference type="Gene3D" id="1.20.5.500">
    <property type="entry name" value="Single helix bin"/>
    <property type="match status" value="1"/>
</dbReference>
<evidence type="ECO:0000256" key="2">
    <source>
        <dbReference type="ARBA" id="ARBA00023054"/>
    </source>
</evidence>
<evidence type="ECO:0000313" key="5">
    <source>
        <dbReference type="EMBL" id="KAG5280297.1"/>
    </source>
</evidence>
<name>A0AAV6H3V2_9TELE</name>
<sequence length="218" mass="24790">MGLSAGRGFSLSDALDVTADEKGTMQNLNDRLASYLDKVRSLEKANTKLEEKIKHFLDNKALPITHDYKAQFAQISDLKAKIRDATHVNGTILLSIDNAKLALDDFKIKYENEVILRQSVEADITGLRKLMDTLTLTRADLEMEIETLQNELITVKRNHEEDVIDIRAQMSGQVHVEVDATPQEDLSKTMAEIRRHYETVASKNKKELESWYQSKVKC</sequence>
<keyword evidence="1" id="KW-0403">Intermediate filament</keyword>
<dbReference type="EMBL" id="JADWDJ010000006">
    <property type="protein sequence ID" value="KAG5280297.1"/>
    <property type="molecule type" value="Genomic_DNA"/>
</dbReference>
<protein>
    <recommendedName>
        <fullName evidence="4">IF rod domain-containing protein</fullName>
    </recommendedName>
</protein>
<accession>A0AAV6H3V2</accession>
<dbReference type="Proteomes" id="UP000823561">
    <property type="component" value="Chromosome 6"/>
</dbReference>
<dbReference type="Pfam" id="PF00038">
    <property type="entry name" value="Filament"/>
    <property type="match status" value="1"/>
</dbReference>
<gene>
    <name evidence="5" type="ORF">AALO_G00087410</name>
</gene>
<dbReference type="PANTHER" id="PTHR23239">
    <property type="entry name" value="INTERMEDIATE FILAMENT"/>
    <property type="match status" value="1"/>
</dbReference>
<comment type="caution">
    <text evidence="5">The sequence shown here is derived from an EMBL/GenBank/DDBJ whole genome shotgun (WGS) entry which is preliminary data.</text>
</comment>
<feature type="coiled-coil region" evidence="3">
    <location>
        <begin position="131"/>
        <end position="158"/>
    </location>
</feature>
<feature type="domain" description="IF rod" evidence="4">
    <location>
        <begin position="21"/>
        <end position="218"/>
    </location>
</feature>
<dbReference type="Gene3D" id="1.20.5.1160">
    <property type="entry name" value="Vasodilator-stimulated phosphoprotein"/>
    <property type="match status" value="1"/>
</dbReference>
<keyword evidence="6" id="KW-1185">Reference proteome</keyword>
<dbReference type="PANTHER" id="PTHR23239:SF367">
    <property type="entry name" value="KERATIN 15-RELATED"/>
    <property type="match status" value="1"/>
</dbReference>
<dbReference type="InterPro" id="IPR039008">
    <property type="entry name" value="IF_rod_dom"/>
</dbReference>
<feature type="coiled-coil region" evidence="3">
    <location>
        <begin position="25"/>
        <end position="59"/>
    </location>
</feature>
<dbReference type="AlphaFoldDB" id="A0AAV6H3V2"/>
<organism evidence="5 6">
    <name type="scientific">Alosa alosa</name>
    <name type="common">allis shad</name>
    <dbReference type="NCBI Taxonomy" id="278164"/>
    <lineage>
        <taxon>Eukaryota</taxon>
        <taxon>Metazoa</taxon>
        <taxon>Chordata</taxon>
        <taxon>Craniata</taxon>
        <taxon>Vertebrata</taxon>
        <taxon>Euteleostomi</taxon>
        <taxon>Actinopterygii</taxon>
        <taxon>Neopterygii</taxon>
        <taxon>Teleostei</taxon>
        <taxon>Clupei</taxon>
        <taxon>Clupeiformes</taxon>
        <taxon>Clupeoidei</taxon>
        <taxon>Clupeidae</taxon>
        <taxon>Alosa</taxon>
    </lineage>
</organism>
<dbReference type="SUPFAM" id="SSF64593">
    <property type="entry name" value="Intermediate filament protein, coiled coil region"/>
    <property type="match status" value="1"/>
</dbReference>
<reference evidence="5" key="1">
    <citation type="submission" date="2020-10" db="EMBL/GenBank/DDBJ databases">
        <title>Chromosome-scale genome assembly of the Allis shad, Alosa alosa.</title>
        <authorList>
            <person name="Margot Z."/>
            <person name="Christophe K."/>
            <person name="Cabau C."/>
            <person name="Louis A."/>
            <person name="Berthelot C."/>
            <person name="Parey E."/>
            <person name="Roest Crollius H."/>
            <person name="Montfort J."/>
            <person name="Robinson-Rechavi M."/>
            <person name="Bucao C."/>
            <person name="Bouchez O."/>
            <person name="Gislard M."/>
            <person name="Lluch J."/>
            <person name="Milhes M."/>
            <person name="Lampietro C."/>
            <person name="Lopez Roques C."/>
            <person name="Donnadieu C."/>
            <person name="Braasch I."/>
            <person name="Desvignes T."/>
            <person name="Postlethwait J."/>
            <person name="Bobe J."/>
            <person name="Guiguen Y."/>
        </authorList>
    </citation>
    <scope>NUCLEOTIDE SEQUENCE</scope>
    <source>
        <strain evidence="5">M-15738</strain>
        <tissue evidence="5">Blood</tissue>
    </source>
</reference>
<keyword evidence="2 3" id="KW-0175">Coiled coil</keyword>
<proteinExistence type="predicted"/>
<dbReference type="GO" id="GO:0005198">
    <property type="term" value="F:structural molecule activity"/>
    <property type="evidence" value="ECO:0007669"/>
    <property type="project" value="InterPro"/>
</dbReference>
<dbReference type="InterPro" id="IPR002957">
    <property type="entry name" value="Keratin_I"/>
</dbReference>
<evidence type="ECO:0000313" key="6">
    <source>
        <dbReference type="Proteomes" id="UP000823561"/>
    </source>
</evidence>
<evidence type="ECO:0000259" key="4">
    <source>
        <dbReference type="PROSITE" id="PS51842"/>
    </source>
</evidence>
<dbReference type="SMART" id="SM01391">
    <property type="entry name" value="Filament"/>
    <property type="match status" value="1"/>
</dbReference>
<dbReference type="GO" id="GO:0005882">
    <property type="term" value="C:intermediate filament"/>
    <property type="evidence" value="ECO:0007669"/>
    <property type="project" value="UniProtKB-KW"/>
</dbReference>
<evidence type="ECO:0000256" key="3">
    <source>
        <dbReference type="SAM" id="Coils"/>
    </source>
</evidence>
<dbReference type="PROSITE" id="PS51842">
    <property type="entry name" value="IF_ROD_2"/>
    <property type="match status" value="1"/>
</dbReference>